<dbReference type="PANTHER" id="PTHR46586">
    <property type="entry name" value="ANKYRIN REPEAT-CONTAINING PROTEIN"/>
    <property type="match status" value="1"/>
</dbReference>
<comment type="caution">
    <text evidence="1">The sequence shown here is derived from an EMBL/GenBank/DDBJ whole genome shotgun (WGS) entry which is preliminary data.</text>
</comment>
<proteinExistence type="predicted"/>
<gene>
    <name evidence="1" type="ORF">PIIN_05036</name>
</gene>
<evidence type="ECO:0000313" key="1">
    <source>
        <dbReference type="EMBL" id="CCA71101.1"/>
    </source>
</evidence>
<dbReference type="Proteomes" id="UP000007148">
    <property type="component" value="Unassembled WGS sequence"/>
</dbReference>
<name>G4TIF8_SERID</name>
<dbReference type="Gene3D" id="1.25.40.20">
    <property type="entry name" value="Ankyrin repeat-containing domain"/>
    <property type="match status" value="1"/>
</dbReference>
<dbReference type="InParanoid" id="G4TIF8"/>
<dbReference type="PANTHER" id="PTHR46586:SF3">
    <property type="entry name" value="ANKYRIN REPEAT-CONTAINING PROTEIN"/>
    <property type="match status" value="1"/>
</dbReference>
<dbReference type="eggNOG" id="ENOG502RYI8">
    <property type="taxonomic scope" value="Eukaryota"/>
</dbReference>
<dbReference type="AlphaFoldDB" id="G4TIF8"/>
<dbReference type="SUPFAM" id="SSF140860">
    <property type="entry name" value="Pseudo ankyrin repeat-like"/>
    <property type="match status" value="2"/>
</dbReference>
<sequence length="402" mass="45893">MTGKPPEQLRVLLQNAYERLRKNELIVFCSIRRLSTAGTPSQLASRLVEHDVNAFQATPDTLQAIAHELPVLPLDRSTETYQVKESLSSSIAHRLPGELVTEIVDSIDDWELSKAVGLPTSLPKPRTWSRATQLDLAILTTKLALVKATPGPFYSVSAKVAIRFQCIDIIEYLYTSNKACYDRTFGRFLPLYASEQGSVKVLNWWKQTVPIKQYDHHAIDNACMYGQVDVLRWWMASGLRLEYTEAALEHASARGHVAVLDWWKASNLPLKIGRVMEMASGTGHVNVLEWWHRSGLEFKYDRVPLYHASCYGRVEALEWWLQSGLQMIYDSDALVGATRHNKPETLEWWNRSGLPIQYRLCDIEEALEDAMGGGELVRAWWEKKGVNFKANFTEWTKYQSLH</sequence>
<organism evidence="1 2">
    <name type="scientific">Serendipita indica (strain DSM 11827)</name>
    <name type="common">Root endophyte fungus</name>
    <name type="synonym">Piriformospora indica</name>
    <dbReference type="NCBI Taxonomy" id="1109443"/>
    <lineage>
        <taxon>Eukaryota</taxon>
        <taxon>Fungi</taxon>
        <taxon>Dikarya</taxon>
        <taxon>Basidiomycota</taxon>
        <taxon>Agaricomycotina</taxon>
        <taxon>Agaricomycetes</taxon>
        <taxon>Sebacinales</taxon>
        <taxon>Serendipitaceae</taxon>
        <taxon>Serendipita</taxon>
    </lineage>
</organism>
<keyword evidence="2" id="KW-1185">Reference proteome</keyword>
<accession>G4TIF8</accession>
<protein>
    <submittedName>
        <fullName evidence="1">Uncharacterized protein</fullName>
    </submittedName>
</protein>
<dbReference type="OrthoDB" id="70387at2759"/>
<dbReference type="STRING" id="1109443.G4TIF8"/>
<dbReference type="EMBL" id="CAFZ01000106">
    <property type="protein sequence ID" value="CCA71101.1"/>
    <property type="molecule type" value="Genomic_DNA"/>
</dbReference>
<dbReference type="HOGENOM" id="CLU_042810_0_0_1"/>
<dbReference type="InterPro" id="IPR052050">
    <property type="entry name" value="SecEffector_AnkRepeat"/>
</dbReference>
<dbReference type="InterPro" id="IPR036770">
    <property type="entry name" value="Ankyrin_rpt-contain_sf"/>
</dbReference>
<reference evidence="1 2" key="1">
    <citation type="journal article" date="2011" name="PLoS Pathog.">
        <title>Endophytic Life Strategies Decoded by Genome and Transcriptome Analyses of the Mutualistic Root Symbiont Piriformospora indica.</title>
        <authorList>
            <person name="Zuccaro A."/>
            <person name="Lahrmann U."/>
            <person name="Guldener U."/>
            <person name="Langen G."/>
            <person name="Pfiffi S."/>
            <person name="Biedenkopf D."/>
            <person name="Wong P."/>
            <person name="Samans B."/>
            <person name="Grimm C."/>
            <person name="Basiewicz M."/>
            <person name="Murat C."/>
            <person name="Martin F."/>
            <person name="Kogel K.H."/>
        </authorList>
    </citation>
    <scope>NUCLEOTIDE SEQUENCE [LARGE SCALE GENOMIC DNA]</scope>
    <source>
        <strain evidence="1 2">DSM 11827</strain>
    </source>
</reference>
<dbReference type="OMA" id="LEPKYDR"/>
<evidence type="ECO:0000313" key="2">
    <source>
        <dbReference type="Proteomes" id="UP000007148"/>
    </source>
</evidence>